<dbReference type="EMBL" id="BMNY01000001">
    <property type="protein sequence ID" value="GGM69038.1"/>
    <property type="molecule type" value="Genomic_DNA"/>
</dbReference>
<dbReference type="SUPFAM" id="SSF51182">
    <property type="entry name" value="RmlC-like cupins"/>
    <property type="match status" value="1"/>
</dbReference>
<dbReference type="InterPro" id="IPR011051">
    <property type="entry name" value="RmlC_Cupin_sf"/>
</dbReference>
<accession>A0AA37BR14</accession>
<reference evidence="2" key="1">
    <citation type="journal article" date="2014" name="Int. J. Syst. Evol. Microbiol.">
        <title>Complete genome sequence of Corynebacterium casei LMG S-19264T (=DSM 44701T), isolated from a smear-ripened cheese.</title>
        <authorList>
            <consortium name="US DOE Joint Genome Institute (JGI-PGF)"/>
            <person name="Walter F."/>
            <person name="Albersmeier A."/>
            <person name="Kalinowski J."/>
            <person name="Ruckert C."/>
        </authorList>
    </citation>
    <scope>NUCLEOTIDE SEQUENCE</scope>
    <source>
        <strain evidence="2">JCM 13583</strain>
    </source>
</reference>
<protein>
    <recommendedName>
        <fullName evidence="1">Cupin type-2 domain-containing protein</fullName>
    </recommendedName>
</protein>
<dbReference type="InterPro" id="IPR013096">
    <property type="entry name" value="Cupin_2"/>
</dbReference>
<evidence type="ECO:0000259" key="1">
    <source>
        <dbReference type="Pfam" id="PF07883"/>
    </source>
</evidence>
<proteinExistence type="predicted"/>
<dbReference type="AlphaFoldDB" id="A0AA37BR14"/>
<dbReference type="InterPro" id="IPR014710">
    <property type="entry name" value="RmlC-like_jellyroll"/>
</dbReference>
<evidence type="ECO:0000313" key="3">
    <source>
        <dbReference type="Proteomes" id="UP000632195"/>
    </source>
</evidence>
<reference evidence="2" key="2">
    <citation type="submission" date="2022-09" db="EMBL/GenBank/DDBJ databases">
        <authorList>
            <person name="Sun Q."/>
            <person name="Ohkuma M."/>
        </authorList>
    </citation>
    <scope>NUCLEOTIDE SEQUENCE</scope>
    <source>
        <strain evidence="2">JCM 13583</strain>
    </source>
</reference>
<name>A0AA37BR14_9ARCH</name>
<dbReference type="Proteomes" id="UP000632195">
    <property type="component" value="Unassembled WGS sequence"/>
</dbReference>
<dbReference type="Gene3D" id="2.60.120.10">
    <property type="entry name" value="Jelly Rolls"/>
    <property type="match status" value="1"/>
</dbReference>
<feature type="domain" description="Cupin type-2" evidence="1">
    <location>
        <begin position="50"/>
        <end position="110"/>
    </location>
</feature>
<comment type="caution">
    <text evidence="2">The sequence shown here is derived from an EMBL/GenBank/DDBJ whole genome shotgun (WGS) entry which is preliminary data.</text>
</comment>
<evidence type="ECO:0000313" key="2">
    <source>
        <dbReference type="EMBL" id="GGM69038.1"/>
    </source>
</evidence>
<dbReference type="Pfam" id="PF07883">
    <property type="entry name" value="Cupin_2"/>
    <property type="match status" value="1"/>
</dbReference>
<gene>
    <name evidence="2" type="ORF">GCM10007108_03980</name>
</gene>
<organism evidence="2 3">
    <name type="scientific">Thermogymnomonas acidicola</name>
    <dbReference type="NCBI Taxonomy" id="399579"/>
    <lineage>
        <taxon>Archaea</taxon>
        <taxon>Methanobacteriati</taxon>
        <taxon>Thermoplasmatota</taxon>
        <taxon>Thermoplasmata</taxon>
        <taxon>Thermoplasmatales</taxon>
        <taxon>Thermogymnomonas</taxon>
    </lineage>
</organism>
<keyword evidence="3" id="KW-1185">Reference proteome</keyword>
<sequence length="115" mass="12922">MIELFRYDPEMEQGSVVYEPVSDGQLGIDQAIIFRSERVTVKMLRFSGDGHYPMHRHVGKREVITVLEGSIYAVIDGEGKLLREGETEVVEENTRHMLSSKGGAAKVLLTISETR</sequence>